<dbReference type="Proteomes" id="UP000067422">
    <property type="component" value="Chromosome 1"/>
</dbReference>
<reference evidence="1" key="1">
    <citation type="submission" date="2018-01" db="EMBL/GenBank/DDBJ databases">
        <title>FDA dAtabase for Regulatory Grade micrObial Sequences (FDA-ARGOS): Supporting development and validation of Infectious Disease Dx tests.</title>
        <authorList>
            <person name="Hoffmann M."/>
            <person name="Allard M."/>
            <person name="Evans P."/>
            <person name="Brown E."/>
            <person name="Tallon L."/>
            <person name="Sadzewicz L."/>
            <person name="Sengamalay N."/>
            <person name="Ott S."/>
            <person name="Godinez A."/>
            <person name="Nagaraj S."/>
            <person name="Vyas G."/>
            <person name="Aluvathingal J."/>
            <person name="Nadendla S."/>
            <person name="Geyer C."/>
            <person name="Sichtig H."/>
        </authorList>
    </citation>
    <scope>NUCLEOTIDE SEQUENCE</scope>
    <source>
        <strain evidence="1">FDAARGOS_107</strain>
    </source>
</reference>
<accession>A0ABM5XU37</accession>
<evidence type="ECO:0000313" key="1">
    <source>
        <dbReference type="EMBL" id="AMF96693.1"/>
    </source>
</evidence>
<dbReference type="EMBL" id="CP014038">
    <property type="protein sequence ID" value="AMF96693.1"/>
    <property type="molecule type" value="Genomic_DNA"/>
</dbReference>
<dbReference type="GeneID" id="83581500"/>
<sequence length="114" mass="13013">MEKIGYCEIKGFKLSRKSKKAVSDIRSIMKQGNLFTSAVSTVPLFQIFASPSVTSSPFEMGITITEYDWEMFGRAMTSSTRIVRGEIFKIAYRQEIFTNGNEQKFWRCVSEASK</sequence>
<protein>
    <submittedName>
        <fullName evidence="1">Uncharacterized protein</fullName>
    </submittedName>
</protein>
<name>A0ABM5XU37_VIBHA</name>
<gene>
    <name evidence="1" type="ORF">AL538_02570</name>
</gene>
<proteinExistence type="predicted"/>
<dbReference type="RefSeq" id="WP_017190364.1">
    <property type="nucleotide sequence ID" value="NZ_CP014038.2"/>
</dbReference>
<organism evidence="1 2">
    <name type="scientific">Vibrio harveyi</name>
    <name type="common">Beneckea harveyi</name>
    <dbReference type="NCBI Taxonomy" id="669"/>
    <lineage>
        <taxon>Bacteria</taxon>
        <taxon>Pseudomonadati</taxon>
        <taxon>Pseudomonadota</taxon>
        <taxon>Gammaproteobacteria</taxon>
        <taxon>Vibrionales</taxon>
        <taxon>Vibrionaceae</taxon>
        <taxon>Vibrio</taxon>
    </lineage>
</organism>
<keyword evidence="2" id="KW-1185">Reference proteome</keyword>
<evidence type="ECO:0000313" key="2">
    <source>
        <dbReference type="Proteomes" id="UP000067422"/>
    </source>
</evidence>